<organism evidence="4 5">
    <name type="scientific">Bartonella tamiae Th239</name>
    <dbReference type="NCBI Taxonomy" id="1094558"/>
    <lineage>
        <taxon>Bacteria</taxon>
        <taxon>Pseudomonadati</taxon>
        <taxon>Pseudomonadota</taxon>
        <taxon>Alphaproteobacteria</taxon>
        <taxon>Hyphomicrobiales</taxon>
        <taxon>Bartonellaceae</taxon>
        <taxon>Bartonella</taxon>
    </lineage>
</organism>
<dbReference type="HOGENOM" id="CLU_000604_1_21_5"/>
<dbReference type="Pfam" id="PF00005">
    <property type="entry name" value="ABC_tran"/>
    <property type="match status" value="1"/>
</dbReference>
<dbReference type="SUPFAM" id="SSF52540">
    <property type="entry name" value="P-loop containing nucleoside triphosphate hydrolases"/>
    <property type="match status" value="1"/>
</dbReference>
<dbReference type="InterPro" id="IPR027417">
    <property type="entry name" value="P-loop_NTPase"/>
</dbReference>
<dbReference type="OrthoDB" id="9802264at2"/>
<dbReference type="Gene3D" id="3.40.50.300">
    <property type="entry name" value="P-loop containing nucleotide triphosphate hydrolases"/>
    <property type="match status" value="1"/>
</dbReference>
<gene>
    <name evidence="4" type="ORF">ME5_01878</name>
</gene>
<proteinExistence type="inferred from homology"/>
<dbReference type="Proteomes" id="UP000008952">
    <property type="component" value="Unassembled WGS sequence"/>
</dbReference>
<dbReference type="PANTHER" id="PTHR42788">
    <property type="entry name" value="TAURINE IMPORT ATP-BINDING PROTEIN-RELATED"/>
    <property type="match status" value="1"/>
</dbReference>
<dbReference type="AlphaFoldDB" id="J1JWD8"/>
<dbReference type="GO" id="GO:0005524">
    <property type="term" value="F:ATP binding"/>
    <property type="evidence" value="ECO:0007669"/>
    <property type="project" value="InterPro"/>
</dbReference>
<dbReference type="STRING" id="1094558.ME5_01878"/>
<comment type="similarity">
    <text evidence="1">Belongs to the ABC transporter superfamily.</text>
</comment>
<comment type="caution">
    <text evidence="4">The sequence shown here is derived from an EMBL/GenBank/DDBJ whole genome shotgun (WGS) entry which is preliminary data.</text>
</comment>
<reference evidence="4 5" key="1">
    <citation type="submission" date="2012-03" db="EMBL/GenBank/DDBJ databases">
        <title>The Genome Sequence of Bartonella tamiae Th239.</title>
        <authorList>
            <consortium name="The Broad Institute Genome Sequencing Platform"/>
            <consortium name="The Broad Institute Genome Sequencing Center for Infectious Disease"/>
            <person name="Feldgarden M."/>
            <person name="Kirby J."/>
            <person name="Kosoy M."/>
            <person name="Birtles R."/>
            <person name="Probert W.S."/>
            <person name="Chiaraviglio L."/>
            <person name="Young S.K."/>
            <person name="Zeng Q."/>
            <person name="Gargeya S."/>
            <person name="Fitzgerald M."/>
            <person name="Haas B."/>
            <person name="Abouelleil A."/>
            <person name="Alvarado L."/>
            <person name="Arachchi H.M."/>
            <person name="Berlin A."/>
            <person name="Chapman S.B."/>
            <person name="Gearin G."/>
            <person name="Goldberg J."/>
            <person name="Griggs A."/>
            <person name="Gujja S."/>
            <person name="Hansen M."/>
            <person name="Heiman D."/>
            <person name="Howarth C."/>
            <person name="Larimer J."/>
            <person name="Lui A."/>
            <person name="MacDonald P.J.P."/>
            <person name="McCowen C."/>
            <person name="Montmayeur A."/>
            <person name="Murphy C."/>
            <person name="Neiman D."/>
            <person name="Pearson M."/>
            <person name="Priest M."/>
            <person name="Roberts A."/>
            <person name="Saif S."/>
            <person name="Shea T."/>
            <person name="Sisk P."/>
            <person name="Stolte C."/>
            <person name="Sykes S."/>
            <person name="Wortman J."/>
            <person name="Nusbaum C."/>
            <person name="Birren B."/>
        </authorList>
    </citation>
    <scope>NUCLEOTIDE SEQUENCE [LARGE SCALE GENOMIC DNA]</scope>
    <source>
        <strain evidence="4 5">Th239</strain>
    </source>
</reference>
<dbReference type="InterPro" id="IPR050166">
    <property type="entry name" value="ABC_transporter_ATP-bind"/>
</dbReference>
<evidence type="ECO:0000313" key="4">
    <source>
        <dbReference type="EMBL" id="EJF89327.1"/>
    </source>
</evidence>
<feature type="domain" description="ABC transporter" evidence="3">
    <location>
        <begin position="3"/>
        <end position="80"/>
    </location>
</feature>
<keyword evidence="5" id="KW-1185">Reference proteome</keyword>
<accession>J1JWD8</accession>
<evidence type="ECO:0000259" key="3">
    <source>
        <dbReference type="Pfam" id="PF00005"/>
    </source>
</evidence>
<dbReference type="GO" id="GO:0016887">
    <property type="term" value="F:ATP hydrolysis activity"/>
    <property type="evidence" value="ECO:0007669"/>
    <property type="project" value="InterPro"/>
</dbReference>
<evidence type="ECO:0000313" key="5">
    <source>
        <dbReference type="Proteomes" id="UP000008952"/>
    </source>
</evidence>
<protein>
    <recommendedName>
        <fullName evidence="3">ABC transporter domain-containing protein</fullName>
    </recommendedName>
</protein>
<dbReference type="eggNOG" id="COG1116">
    <property type="taxonomic scope" value="Bacteria"/>
</dbReference>
<dbReference type="PATRIC" id="fig|1094558.3.peg.2011"/>
<sequence>MGQQDLLFPWLNVAQNISVGSRLRYESSDNHKVKTLLKKVQLLDSGDKYPFTLSGGMRQRVAIARTLYEDKPIVLMDEPFSALDAVTRSNMQELAANLLADKTVLLITHDPLEAARLCNIILVLKNQPATLLEPILMNDTSPKERSNYDLVNIETELMHILKAC</sequence>
<dbReference type="InterPro" id="IPR003439">
    <property type="entry name" value="ABC_transporter-like_ATP-bd"/>
</dbReference>
<keyword evidence="2" id="KW-0813">Transport</keyword>
<dbReference type="PANTHER" id="PTHR42788:SF13">
    <property type="entry name" value="ALIPHATIC SULFONATES IMPORT ATP-BINDING PROTEIN SSUB"/>
    <property type="match status" value="1"/>
</dbReference>
<evidence type="ECO:0000256" key="2">
    <source>
        <dbReference type="ARBA" id="ARBA00022448"/>
    </source>
</evidence>
<name>J1JWD8_9HYPH</name>
<dbReference type="EMBL" id="AIMB01000008">
    <property type="protein sequence ID" value="EJF89327.1"/>
    <property type="molecule type" value="Genomic_DNA"/>
</dbReference>
<evidence type="ECO:0000256" key="1">
    <source>
        <dbReference type="ARBA" id="ARBA00005417"/>
    </source>
</evidence>